<name>C5LGR1_PERM5</name>
<dbReference type="EMBL" id="GG681874">
    <property type="protein sequence ID" value="EER04106.1"/>
    <property type="molecule type" value="Genomic_DNA"/>
</dbReference>
<accession>C5LGR1</accession>
<evidence type="ECO:0000313" key="2">
    <source>
        <dbReference type="EMBL" id="EER04106.1"/>
    </source>
</evidence>
<organism evidence="3">
    <name type="scientific">Perkinsus marinus (strain ATCC 50983 / TXsc)</name>
    <dbReference type="NCBI Taxonomy" id="423536"/>
    <lineage>
        <taxon>Eukaryota</taxon>
        <taxon>Sar</taxon>
        <taxon>Alveolata</taxon>
        <taxon>Perkinsozoa</taxon>
        <taxon>Perkinsea</taxon>
        <taxon>Perkinsida</taxon>
        <taxon>Perkinsidae</taxon>
        <taxon>Perkinsus</taxon>
    </lineage>
</organism>
<feature type="compositionally biased region" description="Low complexity" evidence="1">
    <location>
        <begin position="17"/>
        <end position="27"/>
    </location>
</feature>
<dbReference type="InParanoid" id="C5LGR1"/>
<feature type="non-terminal residue" evidence="2">
    <location>
        <position position="60"/>
    </location>
</feature>
<dbReference type="Proteomes" id="UP000007800">
    <property type="component" value="Unassembled WGS sequence"/>
</dbReference>
<evidence type="ECO:0000256" key="1">
    <source>
        <dbReference type="SAM" id="MobiDB-lite"/>
    </source>
</evidence>
<feature type="region of interest" description="Disordered" evidence="1">
    <location>
        <begin position="1"/>
        <end position="27"/>
    </location>
</feature>
<reference evidence="2 3" key="1">
    <citation type="submission" date="2008-07" db="EMBL/GenBank/DDBJ databases">
        <authorList>
            <person name="El-Sayed N."/>
            <person name="Caler E."/>
            <person name="Inman J."/>
            <person name="Amedeo P."/>
            <person name="Hass B."/>
            <person name="Wortman J."/>
        </authorList>
    </citation>
    <scope>NUCLEOTIDE SEQUENCE [LARGE SCALE GENOMIC DNA]</scope>
    <source>
        <strain evidence="3">ATCC 50983 / TXsc</strain>
    </source>
</reference>
<sequence length="60" mass="5930">APIKEDGTAVTARNQVAAGSSPNGAPAAAASSAAAALQKESLGLNLSIPQLSEQQRLSNE</sequence>
<proteinExistence type="predicted"/>
<dbReference type="AlphaFoldDB" id="C5LGR1"/>
<dbReference type="RefSeq" id="XP_002772290.1">
    <property type="nucleotide sequence ID" value="XM_002772244.1"/>
</dbReference>
<gene>
    <name evidence="2" type="ORF">Pmar_PMAR023093</name>
</gene>
<evidence type="ECO:0000313" key="3">
    <source>
        <dbReference type="Proteomes" id="UP000007800"/>
    </source>
</evidence>
<keyword evidence="3" id="KW-1185">Reference proteome</keyword>
<dbReference type="GeneID" id="9045192"/>
<protein>
    <submittedName>
        <fullName evidence="2">Uncharacterized protein</fullName>
    </submittedName>
</protein>
<feature type="non-terminal residue" evidence="2">
    <location>
        <position position="1"/>
    </location>
</feature>